<evidence type="ECO:0008006" key="3">
    <source>
        <dbReference type="Google" id="ProtNLM"/>
    </source>
</evidence>
<dbReference type="AlphaFoldDB" id="A0A7X6SU39"/>
<proteinExistence type="predicted"/>
<sequence>MTEPVLDPDLRRQWNDLAEEVRRHRDLYYNDQPEIPDADFDALFRQLQELEAQHPELAVPDSP</sequence>
<name>A0A7X6SU39_9CORY</name>
<comment type="caution">
    <text evidence="1">The sequence shown here is derived from an EMBL/GenBank/DDBJ whole genome shotgun (WGS) entry which is preliminary data.</text>
</comment>
<organism evidence="1 2">
    <name type="scientific">Corynebacterium humireducens</name>
    <dbReference type="NCBI Taxonomy" id="1223514"/>
    <lineage>
        <taxon>Bacteria</taxon>
        <taxon>Bacillati</taxon>
        <taxon>Actinomycetota</taxon>
        <taxon>Actinomycetes</taxon>
        <taxon>Mycobacteriales</taxon>
        <taxon>Corynebacteriaceae</taxon>
        <taxon>Corynebacterium</taxon>
    </lineage>
</organism>
<dbReference type="Proteomes" id="UP000557899">
    <property type="component" value="Unassembled WGS sequence"/>
</dbReference>
<feature type="non-terminal residue" evidence="1">
    <location>
        <position position="63"/>
    </location>
</feature>
<dbReference type="Gene3D" id="1.10.287.610">
    <property type="entry name" value="Helix hairpin bin"/>
    <property type="match status" value="1"/>
</dbReference>
<reference evidence="1 2" key="1">
    <citation type="journal article" date="2020" name="Biotechnol. Biofuels">
        <title>New insights from the biogas microbiome by comprehensive genome-resolved metagenomics of nearly 1600 species originating from multiple anaerobic digesters.</title>
        <authorList>
            <person name="Campanaro S."/>
            <person name="Treu L."/>
            <person name="Rodriguez-R L.M."/>
            <person name="Kovalovszki A."/>
            <person name="Ziels R.M."/>
            <person name="Maus I."/>
            <person name="Zhu X."/>
            <person name="Kougias P.G."/>
            <person name="Basile A."/>
            <person name="Luo G."/>
            <person name="Schluter A."/>
            <person name="Konstantinidis K.T."/>
            <person name="Angelidaki I."/>
        </authorList>
    </citation>
    <scope>NUCLEOTIDE SEQUENCE [LARGE SCALE GENOMIC DNA]</scope>
    <source>
        <strain evidence="1">AS15tlH2ME_198</strain>
    </source>
</reference>
<evidence type="ECO:0000313" key="1">
    <source>
        <dbReference type="EMBL" id="NLA54708.1"/>
    </source>
</evidence>
<dbReference type="SUPFAM" id="SSF56091">
    <property type="entry name" value="DNA ligase/mRNA capping enzyme, catalytic domain"/>
    <property type="match status" value="1"/>
</dbReference>
<dbReference type="EMBL" id="JAAZHI010000002">
    <property type="protein sequence ID" value="NLA54708.1"/>
    <property type="molecule type" value="Genomic_DNA"/>
</dbReference>
<protein>
    <recommendedName>
        <fullName evidence="3">NAD-dependent DNA ligase adenylation domain-containing protein</fullName>
    </recommendedName>
</protein>
<gene>
    <name evidence="1" type="ORF">GX859_00180</name>
</gene>
<evidence type="ECO:0000313" key="2">
    <source>
        <dbReference type="Proteomes" id="UP000557899"/>
    </source>
</evidence>
<accession>A0A7X6SU39</accession>